<dbReference type="NCBIfam" id="NF043030">
    <property type="entry name" value="T4SS_Wip"/>
    <property type="match status" value="1"/>
</dbReference>
<reference evidence="3" key="1">
    <citation type="submission" date="2014-09" db="EMBL/GenBank/DDBJ databases">
        <authorList>
            <person name="Gomez-Valero L."/>
        </authorList>
    </citation>
    <scope>NUCLEOTIDE SEQUENCE [LARGE SCALE GENOMIC DNA]</scope>
    <source>
        <strain evidence="3">ATCC700992</strain>
    </source>
</reference>
<dbReference type="SUPFAM" id="SSF56300">
    <property type="entry name" value="Metallo-dependent phosphatases"/>
    <property type="match status" value="1"/>
</dbReference>
<evidence type="ECO:0000313" key="2">
    <source>
        <dbReference type="EMBL" id="CEG55648.1"/>
    </source>
</evidence>
<dbReference type="Pfam" id="PF21663">
    <property type="entry name" value="WipA_Phos"/>
    <property type="match status" value="1"/>
</dbReference>
<dbReference type="RefSeq" id="WP_052673800.1">
    <property type="nucleotide sequence ID" value="NZ_LN614827.1"/>
</dbReference>
<dbReference type="Gene3D" id="3.60.21.10">
    <property type="match status" value="1"/>
</dbReference>
<dbReference type="GO" id="GO:0016791">
    <property type="term" value="F:phosphatase activity"/>
    <property type="evidence" value="ECO:0007669"/>
    <property type="project" value="InterPro"/>
</dbReference>
<dbReference type="HOGENOM" id="CLU_548350_0_0_6"/>
<gene>
    <name evidence="2" type="ORF">LFA_0168</name>
</gene>
<dbReference type="Proteomes" id="UP000032430">
    <property type="component" value="Chromosome I"/>
</dbReference>
<dbReference type="InterPro" id="IPR048521">
    <property type="entry name" value="WipA_Phos"/>
</dbReference>
<dbReference type="InterPro" id="IPR029052">
    <property type="entry name" value="Metallo-depent_PP-like"/>
</dbReference>
<proteinExistence type="predicted"/>
<feature type="domain" description="WipA-like phosphatase" evidence="1">
    <location>
        <begin position="89"/>
        <end position="318"/>
    </location>
</feature>
<name>A0A098FZJ1_9GAMM</name>
<evidence type="ECO:0000259" key="1">
    <source>
        <dbReference type="Pfam" id="PF21663"/>
    </source>
</evidence>
<protein>
    <recommendedName>
        <fullName evidence="1">WipA-like phosphatase domain-containing protein</fullName>
    </recommendedName>
</protein>
<sequence>MPHVKIEKEVNIYNYPRAEPTGASEIAIGDLHANAVLLMFFLQSNGIVNISAADYQKLVDIYRKDKHTKEDIKQFNQIIDALQINEKTLVRLIGDEICDRGQNDYFIFKILQKLKKHGVPVEIMLSNHGIEFLIPYEQGHELYAPNIDLAGQARSLNNLRQLITDGVIDKQEVDELVAEAYLPNLKLISYSLEANNITIYSHAGIGLEVIESLARKFKDDGVVYKDDTAEDLARTIDAINAVFAKHIAAGTVHTLPVHLTSASDPQGDPISFLLWNRFYHGLNRNKEHKGYNVYYVHGHDSGELSHDNIFNLDSSLGKPQTPNIGTHKALGVSGTMPKLQNQHANVNIVPVKTEPAYVADIANPFLSQLHKLKSKANELHQNGHTEAYTSAMEIHSKLEKAYRDLKGNHNIDNFRAKCTDVIAKQRPVLDKHRGWSEFLVNLVLLISTAGIGLLIKGAINVANNKSFFFVHKTQSTQIVDDLQSTIENNPSSNSPIK</sequence>
<dbReference type="EMBL" id="LN614827">
    <property type="protein sequence ID" value="CEG55648.1"/>
    <property type="molecule type" value="Genomic_DNA"/>
</dbReference>
<accession>A0A098FZJ1</accession>
<dbReference type="AlphaFoldDB" id="A0A098FZJ1"/>
<evidence type="ECO:0000313" key="3">
    <source>
        <dbReference type="Proteomes" id="UP000032430"/>
    </source>
</evidence>
<keyword evidence="3" id="KW-1185">Reference proteome</keyword>
<organism evidence="2 3">
    <name type="scientific">Legionella fallonii LLAP-10</name>
    <dbReference type="NCBI Taxonomy" id="1212491"/>
    <lineage>
        <taxon>Bacteria</taxon>
        <taxon>Pseudomonadati</taxon>
        <taxon>Pseudomonadota</taxon>
        <taxon>Gammaproteobacteria</taxon>
        <taxon>Legionellales</taxon>
        <taxon>Legionellaceae</taxon>
        <taxon>Legionella</taxon>
    </lineage>
</organism>
<dbReference type="KEGG" id="lfa:LFA_0168"/>
<dbReference type="OrthoDB" id="5654315at2"/>